<keyword evidence="5" id="KW-0418">Kinase</keyword>
<evidence type="ECO:0000256" key="6">
    <source>
        <dbReference type="ARBA" id="ARBA00022840"/>
    </source>
</evidence>
<dbReference type="CDD" id="cd08217">
    <property type="entry name" value="STKc_Nek2"/>
    <property type="match status" value="1"/>
</dbReference>
<dbReference type="PANTHER" id="PTHR44899">
    <property type="entry name" value="CAMK FAMILY PROTEIN KINASE"/>
    <property type="match status" value="1"/>
</dbReference>
<dbReference type="InterPro" id="IPR017441">
    <property type="entry name" value="Protein_kinase_ATP_BS"/>
</dbReference>
<keyword evidence="4 9" id="KW-0547">Nucleotide-binding</keyword>
<reference evidence="12 13" key="1">
    <citation type="journal article" date="2011" name="J. Gen. Appl. Microbiol.">
        <title>Draft genome sequencing of the enigmatic yeast Saitoella complicata.</title>
        <authorList>
            <person name="Nishida H."/>
            <person name="Hamamoto M."/>
            <person name="Sugiyama J."/>
        </authorList>
    </citation>
    <scope>NUCLEOTIDE SEQUENCE [LARGE SCALE GENOMIC DNA]</scope>
    <source>
        <strain evidence="12 13">NRRL Y-17804</strain>
    </source>
</reference>
<keyword evidence="3" id="KW-0808">Transferase</keyword>
<dbReference type="InterPro" id="IPR011009">
    <property type="entry name" value="Kinase-like_dom_sf"/>
</dbReference>
<dbReference type="OMA" id="VCHELRA"/>
<dbReference type="GO" id="GO:0005524">
    <property type="term" value="F:ATP binding"/>
    <property type="evidence" value="ECO:0007669"/>
    <property type="project" value="UniProtKB-UniRule"/>
</dbReference>
<dbReference type="Gene3D" id="3.30.200.20">
    <property type="entry name" value="Phosphorylase Kinase, domain 1"/>
    <property type="match status" value="2"/>
</dbReference>
<keyword evidence="13" id="KW-1185">Reference proteome</keyword>
<evidence type="ECO:0000256" key="4">
    <source>
        <dbReference type="ARBA" id="ARBA00022741"/>
    </source>
</evidence>
<dbReference type="InterPro" id="IPR008271">
    <property type="entry name" value="Ser/Thr_kinase_AS"/>
</dbReference>
<proteinExistence type="predicted"/>
<dbReference type="Pfam" id="PF00069">
    <property type="entry name" value="Pkinase"/>
    <property type="match status" value="1"/>
</dbReference>
<dbReference type="EC" id="2.7.11.1" evidence="1"/>
<dbReference type="InterPro" id="IPR000719">
    <property type="entry name" value="Prot_kinase_dom"/>
</dbReference>
<dbReference type="Proteomes" id="UP000033140">
    <property type="component" value="Unassembled WGS sequence"/>
</dbReference>
<dbReference type="SUPFAM" id="SSF56112">
    <property type="entry name" value="Protein kinase-like (PK-like)"/>
    <property type="match status" value="1"/>
</dbReference>
<dbReference type="SMART" id="SM00220">
    <property type="entry name" value="S_TKc"/>
    <property type="match status" value="1"/>
</dbReference>
<name>A0A0E9ND68_SAICN</name>
<feature type="binding site" evidence="9">
    <location>
        <position position="113"/>
    </location>
    <ligand>
        <name>ATP</name>
        <dbReference type="ChEBI" id="CHEBI:30616"/>
    </ligand>
</feature>
<dbReference type="PROSITE" id="PS50011">
    <property type="entry name" value="PROTEIN_KINASE_DOM"/>
    <property type="match status" value="1"/>
</dbReference>
<evidence type="ECO:0000256" key="3">
    <source>
        <dbReference type="ARBA" id="ARBA00022679"/>
    </source>
</evidence>
<organism evidence="12 13">
    <name type="scientific">Saitoella complicata (strain BCRC 22490 / CBS 7301 / JCM 7358 / NBRC 10748 / NRRL Y-17804)</name>
    <dbReference type="NCBI Taxonomy" id="698492"/>
    <lineage>
        <taxon>Eukaryota</taxon>
        <taxon>Fungi</taxon>
        <taxon>Dikarya</taxon>
        <taxon>Ascomycota</taxon>
        <taxon>Taphrinomycotina</taxon>
        <taxon>Taphrinomycotina incertae sedis</taxon>
        <taxon>Saitoella</taxon>
    </lineage>
</organism>
<evidence type="ECO:0000256" key="5">
    <source>
        <dbReference type="ARBA" id="ARBA00022777"/>
    </source>
</evidence>
<protein>
    <recommendedName>
        <fullName evidence="1">non-specific serine/threonine protein kinase</fullName>
        <ecNumber evidence="1">2.7.11.1</ecNumber>
    </recommendedName>
</protein>
<evidence type="ECO:0000256" key="2">
    <source>
        <dbReference type="ARBA" id="ARBA00022527"/>
    </source>
</evidence>
<keyword evidence="2" id="KW-0723">Serine/threonine-protein kinase</keyword>
<reference evidence="12 13" key="2">
    <citation type="journal article" date="2014" name="J. Gen. Appl. Microbiol.">
        <title>The early diverging ascomycetous budding yeast Saitoella complicata has three histone deacetylases belonging to the Clr6, Hos2, and Rpd3 lineages.</title>
        <authorList>
            <person name="Nishida H."/>
            <person name="Matsumoto T."/>
            <person name="Kondo S."/>
            <person name="Hamamoto M."/>
            <person name="Yoshikawa H."/>
        </authorList>
    </citation>
    <scope>NUCLEOTIDE SEQUENCE [LARGE SCALE GENOMIC DNA]</scope>
    <source>
        <strain evidence="12 13">NRRL Y-17804</strain>
    </source>
</reference>
<keyword evidence="6 9" id="KW-0067">ATP-binding</keyword>
<gene>
    <name evidence="12" type="ORF">G7K_1563-t1</name>
</gene>
<dbReference type="PROSITE" id="PS00107">
    <property type="entry name" value="PROTEIN_KINASE_ATP"/>
    <property type="match status" value="1"/>
</dbReference>
<evidence type="ECO:0000313" key="12">
    <source>
        <dbReference type="EMBL" id="GAO47355.1"/>
    </source>
</evidence>
<dbReference type="InterPro" id="IPR051131">
    <property type="entry name" value="NEK_Ser/Thr_kinase_NIMA"/>
</dbReference>
<dbReference type="GO" id="GO:0004674">
    <property type="term" value="F:protein serine/threonine kinase activity"/>
    <property type="evidence" value="ECO:0007669"/>
    <property type="project" value="UniProtKB-KW"/>
</dbReference>
<evidence type="ECO:0000256" key="1">
    <source>
        <dbReference type="ARBA" id="ARBA00012513"/>
    </source>
</evidence>
<feature type="domain" description="Protein kinase" evidence="11">
    <location>
        <begin position="84"/>
        <end position="373"/>
    </location>
</feature>
<comment type="catalytic activity">
    <reaction evidence="7">
        <text>L-threonyl-[protein] + ATP = O-phospho-L-threonyl-[protein] + ADP + H(+)</text>
        <dbReference type="Rhea" id="RHEA:46608"/>
        <dbReference type="Rhea" id="RHEA-COMP:11060"/>
        <dbReference type="Rhea" id="RHEA-COMP:11605"/>
        <dbReference type="ChEBI" id="CHEBI:15378"/>
        <dbReference type="ChEBI" id="CHEBI:30013"/>
        <dbReference type="ChEBI" id="CHEBI:30616"/>
        <dbReference type="ChEBI" id="CHEBI:61977"/>
        <dbReference type="ChEBI" id="CHEBI:456216"/>
        <dbReference type="EC" id="2.7.11.1"/>
    </reaction>
</comment>
<evidence type="ECO:0000256" key="7">
    <source>
        <dbReference type="ARBA" id="ARBA00047899"/>
    </source>
</evidence>
<evidence type="ECO:0000256" key="8">
    <source>
        <dbReference type="ARBA" id="ARBA00048679"/>
    </source>
</evidence>
<evidence type="ECO:0000313" key="13">
    <source>
        <dbReference type="Proteomes" id="UP000033140"/>
    </source>
</evidence>
<evidence type="ECO:0000259" key="11">
    <source>
        <dbReference type="PROSITE" id="PS50011"/>
    </source>
</evidence>
<reference evidence="12 13" key="3">
    <citation type="journal article" date="2015" name="Genome Announc.">
        <title>Draft Genome Sequence of the Archiascomycetous Yeast Saitoella complicata.</title>
        <authorList>
            <person name="Yamauchi K."/>
            <person name="Kondo S."/>
            <person name="Hamamoto M."/>
            <person name="Takahashi Y."/>
            <person name="Ogura Y."/>
            <person name="Hayashi T."/>
            <person name="Nishida H."/>
        </authorList>
    </citation>
    <scope>NUCLEOTIDE SEQUENCE [LARGE SCALE GENOMIC DNA]</scope>
    <source>
        <strain evidence="12 13">NRRL Y-17804</strain>
    </source>
</reference>
<sequence length="686" mass="74315">MLTSFGNPSQYSTSCPLRYSSLSPEQRTHTSIRKESALIVNTAANIRVRSPTDQHSSLAPNIHGKMFTSASAIANPTTFKAEDYEELELIGRGSFGLIRKVRRRSDGRIFARKEIDWRLMSDAEKHQLVAEVNILDQIRHPNIVRYYSREVKRDACLIYLYMEYCGGGDLGRWLEEYRRRGERVGEEDVWELFGQLVSALHECHNPPSITAATRGREARKTILHRDLKPENIFLSTPTSSSTPVASLGSAAIAPTPKLGDFGLSKSLDDAHALARTYVGTPYYMSPELINSQPYSAKSDIWALGCVLYEICALKPPFNGKNHRELGIAIESGRFDVDSLSGYGTAITEVIAACLQLNPLARPTTQDLLTHPMVRSGLSSRAMKTRELAILEKEQALLHREVQIGVKEKRLTEAYAEMQRKFHESERVCHELRAALVAAQQETSQLRQATTTSTVVNDSSRPSSAPAQRVEEPKRPPLTLLPATSNRCIESTTPLTSDVAIPTLSTLNKPLSVPTTTATTLSAPPEVLAPPAVAATGQAPSTPSRVGLISAYTSRASSPTRRRESGLTGSPARLNSKPTIPGLANDLRRMALNGKAKPGKPTPVGMEAPNWGEEGGDMPSPFIRRTAAEGAGMGLGGGARRVRVSDIGSVPVMGLGVESGSAPEIDGTVAKSDSGIEGLGGEPLISI</sequence>
<comment type="catalytic activity">
    <reaction evidence="8">
        <text>L-seryl-[protein] + ATP = O-phospho-L-seryl-[protein] + ADP + H(+)</text>
        <dbReference type="Rhea" id="RHEA:17989"/>
        <dbReference type="Rhea" id="RHEA-COMP:9863"/>
        <dbReference type="Rhea" id="RHEA-COMP:11604"/>
        <dbReference type="ChEBI" id="CHEBI:15378"/>
        <dbReference type="ChEBI" id="CHEBI:29999"/>
        <dbReference type="ChEBI" id="CHEBI:30616"/>
        <dbReference type="ChEBI" id="CHEBI:83421"/>
        <dbReference type="ChEBI" id="CHEBI:456216"/>
        <dbReference type="EC" id="2.7.11.1"/>
    </reaction>
</comment>
<dbReference type="AlphaFoldDB" id="A0A0E9ND68"/>
<accession>A0A0E9ND68</accession>
<evidence type="ECO:0000256" key="9">
    <source>
        <dbReference type="PROSITE-ProRule" id="PRU10141"/>
    </source>
</evidence>
<comment type="caution">
    <text evidence="12">The sequence shown here is derived from an EMBL/GenBank/DDBJ whole genome shotgun (WGS) entry which is preliminary data.</text>
</comment>
<evidence type="ECO:0000256" key="10">
    <source>
        <dbReference type="SAM" id="MobiDB-lite"/>
    </source>
</evidence>
<feature type="region of interest" description="Disordered" evidence="10">
    <location>
        <begin position="552"/>
        <end position="581"/>
    </location>
</feature>
<dbReference type="STRING" id="698492.A0A0E9ND68"/>
<feature type="compositionally biased region" description="Polar residues" evidence="10">
    <location>
        <begin position="442"/>
        <end position="465"/>
    </location>
</feature>
<dbReference type="PROSITE" id="PS00108">
    <property type="entry name" value="PROTEIN_KINASE_ST"/>
    <property type="match status" value="1"/>
</dbReference>
<dbReference type="PANTHER" id="PTHR44899:SF10">
    <property type="entry name" value="NIMA-RELATED KINASE 2"/>
    <property type="match status" value="1"/>
</dbReference>
<dbReference type="Gene3D" id="1.10.510.10">
    <property type="entry name" value="Transferase(Phosphotransferase) domain 1"/>
    <property type="match status" value="1"/>
</dbReference>
<dbReference type="EMBL" id="BACD03000008">
    <property type="protein sequence ID" value="GAO47355.1"/>
    <property type="molecule type" value="Genomic_DNA"/>
</dbReference>
<feature type="region of interest" description="Disordered" evidence="10">
    <location>
        <begin position="442"/>
        <end position="480"/>
    </location>
</feature>